<keyword evidence="3" id="KW-1185">Reference proteome</keyword>
<sequence>MAPKSVYVLRVPDVAGALRFYERAFSVRVTDDSGFSVGDECDDSIHYRLVAIEQPALPLAVHERLVPMSSVTPVIEWVVDSVSEWVDRAVAAGAHLRHQSDDATYAHLMDPFGYYWALAAANEPGNTIDH</sequence>
<protein>
    <recommendedName>
        <fullName evidence="1">Glyoxalase/fosfomycin resistance/dioxygenase domain-containing protein</fullName>
    </recommendedName>
</protein>
<dbReference type="InterPro" id="IPR004360">
    <property type="entry name" value="Glyas_Fos-R_dOase_dom"/>
</dbReference>
<evidence type="ECO:0000313" key="3">
    <source>
        <dbReference type="Proteomes" id="UP001374803"/>
    </source>
</evidence>
<evidence type="ECO:0000259" key="1">
    <source>
        <dbReference type="Pfam" id="PF00903"/>
    </source>
</evidence>
<dbReference type="InterPro" id="IPR029068">
    <property type="entry name" value="Glyas_Bleomycin-R_OHBP_Dase"/>
</dbReference>
<dbReference type="Pfam" id="PF00903">
    <property type="entry name" value="Glyoxalase"/>
    <property type="match status" value="1"/>
</dbReference>
<gene>
    <name evidence="2" type="ORF">LVJ94_49305</name>
</gene>
<dbReference type="RefSeq" id="WP_394834521.1">
    <property type="nucleotide sequence ID" value="NZ_CP089929.1"/>
</dbReference>
<dbReference type="Proteomes" id="UP001374803">
    <property type="component" value="Chromosome"/>
</dbReference>
<reference evidence="2" key="1">
    <citation type="submission" date="2021-12" db="EMBL/GenBank/DDBJ databases">
        <title>Discovery of the Pendulisporaceae a myxobacterial family with distinct sporulation behavior and unique specialized metabolism.</title>
        <authorList>
            <person name="Garcia R."/>
            <person name="Popoff A."/>
            <person name="Bader C.D."/>
            <person name="Loehr J."/>
            <person name="Walesch S."/>
            <person name="Walt C."/>
            <person name="Boldt J."/>
            <person name="Bunk B."/>
            <person name="Haeckl F.J.F.P.J."/>
            <person name="Gunesch A.P."/>
            <person name="Birkelbach J."/>
            <person name="Nuebel U."/>
            <person name="Pietschmann T."/>
            <person name="Bach T."/>
            <person name="Mueller R."/>
        </authorList>
    </citation>
    <scope>NUCLEOTIDE SEQUENCE</scope>
    <source>
        <strain evidence="2">MSr11367</strain>
    </source>
</reference>
<proteinExistence type="predicted"/>
<name>A0ABZ2L207_9BACT</name>
<feature type="domain" description="Glyoxalase/fosfomycin resistance/dioxygenase" evidence="1">
    <location>
        <begin position="7"/>
        <end position="117"/>
    </location>
</feature>
<accession>A0ABZ2L207</accession>
<dbReference type="Gene3D" id="3.10.180.10">
    <property type="entry name" value="2,3-Dihydroxybiphenyl 1,2-Dioxygenase, domain 1"/>
    <property type="match status" value="1"/>
</dbReference>
<organism evidence="2 3">
    <name type="scientific">Pendulispora rubella</name>
    <dbReference type="NCBI Taxonomy" id="2741070"/>
    <lineage>
        <taxon>Bacteria</taxon>
        <taxon>Pseudomonadati</taxon>
        <taxon>Myxococcota</taxon>
        <taxon>Myxococcia</taxon>
        <taxon>Myxococcales</taxon>
        <taxon>Sorangiineae</taxon>
        <taxon>Pendulisporaceae</taxon>
        <taxon>Pendulispora</taxon>
    </lineage>
</organism>
<dbReference type="EMBL" id="CP089983">
    <property type="protein sequence ID" value="WXB04878.1"/>
    <property type="molecule type" value="Genomic_DNA"/>
</dbReference>
<dbReference type="SUPFAM" id="SSF54593">
    <property type="entry name" value="Glyoxalase/Bleomycin resistance protein/Dihydroxybiphenyl dioxygenase"/>
    <property type="match status" value="1"/>
</dbReference>
<evidence type="ECO:0000313" key="2">
    <source>
        <dbReference type="EMBL" id="WXB04878.1"/>
    </source>
</evidence>